<proteinExistence type="predicted"/>
<reference evidence="2" key="1">
    <citation type="submission" date="2015-01" db="EMBL/GenBank/DDBJ databases">
        <authorList>
            <person name="Paterson Steve"/>
        </authorList>
    </citation>
    <scope>NUCLEOTIDE SEQUENCE [LARGE SCALE GENOMIC DNA]</scope>
    <source>
        <strain evidence="2">OBR1</strain>
    </source>
</reference>
<dbReference type="STRING" id="1109412.BN1221_00772c"/>
<dbReference type="Proteomes" id="UP000044377">
    <property type="component" value="Unassembled WGS sequence"/>
</dbReference>
<sequence length="57" mass="6365">MRGQMIRLFGQFRSMPQNGDWQTAIASGIYRGKRLDQPEMAWADVAGLIITVSGLKP</sequence>
<gene>
    <name evidence="1" type="ORF">BN1221_00772c</name>
</gene>
<dbReference type="EMBL" id="CGIG01000001">
    <property type="protein sequence ID" value="CPR14365.1"/>
    <property type="molecule type" value="Genomic_DNA"/>
</dbReference>
<dbReference type="AlphaFoldDB" id="A0A0G4JR06"/>
<organism evidence="1 2">
    <name type="scientific">Brenneria goodwinii</name>
    <dbReference type="NCBI Taxonomy" id="1109412"/>
    <lineage>
        <taxon>Bacteria</taxon>
        <taxon>Pseudomonadati</taxon>
        <taxon>Pseudomonadota</taxon>
        <taxon>Gammaproteobacteria</taxon>
        <taxon>Enterobacterales</taxon>
        <taxon>Pectobacteriaceae</taxon>
        <taxon>Brenneria</taxon>
    </lineage>
</organism>
<evidence type="ECO:0000313" key="1">
    <source>
        <dbReference type="EMBL" id="CPR14365.1"/>
    </source>
</evidence>
<accession>A0A0G4JR06</accession>
<name>A0A0G4JR06_9GAMM</name>
<evidence type="ECO:0000313" key="2">
    <source>
        <dbReference type="Proteomes" id="UP000044377"/>
    </source>
</evidence>
<keyword evidence="2" id="KW-1185">Reference proteome</keyword>
<protein>
    <submittedName>
        <fullName evidence="1">Uncharacterized protein</fullName>
    </submittedName>
</protein>